<keyword evidence="1" id="KW-0812">Transmembrane</keyword>
<comment type="caution">
    <text evidence="2">The sequence shown here is derived from an EMBL/GenBank/DDBJ whole genome shotgun (WGS) entry which is preliminary data.</text>
</comment>
<evidence type="ECO:0000313" key="2">
    <source>
        <dbReference type="EMBL" id="SCB93953.1"/>
    </source>
</evidence>
<name>A0AB37YL87_9BACI</name>
<reference evidence="2 3" key="1">
    <citation type="submission" date="2016-08" db="EMBL/GenBank/DDBJ databases">
        <authorList>
            <person name="Loux V."/>
            <person name="Rue O."/>
        </authorList>
    </citation>
    <scope>NUCLEOTIDE SEQUENCE [LARGE SCALE GENOMIC DNA]</scope>
    <source>
        <strain evidence="2 3">WSBC_10311</strain>
    </source>
</reference>
<organism evidence="2 3">
    <name type="scientific">Bacillus wiedmannii</name>
    <dbReference type="NCBI Taxonomy" id="1890302"/>
    <lineage>
        <taxon>Bacteria</taxon>
        <taxon>Bacillati</taxon>
        <taxon>Bacillota</taxon>
        <taxon>Bacilli</taxon>
        <taxon>Bacillales</taxon>
        <taxon>Bacillaceae</taxon>
        <taxon>Bacillus</taxon>
        <taxon>Bacillus cereus group</taxon>
    </lineage>
</organism>
<sequence length="63" mass="7197">MQKSLVSNIFYKIMLNTFNIILPILVGPYAYRTLGPTSIGTVNSAETVFNYFFIFAVFGVYQY</sequence>
<keyword evidence="1" id="KW-0472">Membrane</keyword>
<keyword evidence="1" id="KW-1133">Transmembrane helix</keyword>
<protein>
    <submittedName>
        <fullName evidence="2">Polysaccharide synthase</fullName>
    </submittedName>
</protein>
<evidence type="ECO:0000256" key="1">
    <source>
        <dbReference type="SAM" id="Phobius"/>
    </source>
</evidence>
<proteinExistence type="predicted"/>
<dbReference type="EMBL" id="FMBG01000010">
    <property type="protein sequence ID" value="SCB93953.1"/>
    <property type="molecule type" value="Genomic_DNA"/>
</dbReference>
<dbReference type="Proteomes" id="UP000195728">
    <property type="component" value="Unassembled WGS sequence"/>
</dbReference>
<accession>A0AB37YL87</accession>
<evidence type="ECO:0000313" key="3">
    <source>
        <dbReference type="Proteomes" id="UP000195728"/>
    </source>
</evidence>
<dbReference type="AlphaFoldDB" id="A0AB37YL87"/>
<feature type="transmembrane region" description="Helical" evidence="1">
    <location>
        <begin position="43"/>
        <end position="61"/>
    </location>
</feature>
<gene>
    <name evidence="2" type="ORF">BC10311_00837</name>
</gene>
<feature type="transmembrane region" description="Helical" evidence="1">
    <location>
        <begin position="9"/>
        <end position="31"/>
    </location>
</feature>